<evidence type="ECO:0000313" key="3">
    <source>
        <dbReference type="Proteomes" id="UP000268285"/>
    </source>
</evidence>
<accession>A0A498R120</accession>
<dbReference type="AlphaFoldDB" id="A0A498R120"/>
<protein>
    <submittedName>
        <fullName evidence="2">Uncharacterized protein</fullName>
    </submittedName>
</protein>
<proteinExistence type="predicted"/>
<name>A0A498R120_9MYCO</name>
<sequence length="152" mass="16451">MATLSQVRAWSTEHLIEAAGYWTKTADQWEDVFLRMRNQSHTLVWEGAGGDALRQRTGADFAVVSAKAEQLRQASKIAPVTAPEPSAPPNAGSYLLSRTPITRVLLSQKTSRSPIPEPAAPRPNRRLVKPKPKHSPPTSANASPNCSGSNTT</sequence>
<feature type="compositionally biased region" description="Basic residues" evidence="1">
    <location>
        <begin position="123"/>
        <end position="134"/>
    </location>
</feature>
<reference evidence="2 3" key="1">
    <citation type="submission" date="2018-09" db="EMBL/GenBank/DDBJ databases">
        <authorList>
            <person name="Tagini F."/>
        </authorList>
    </citation>
    <scope>NUCLEOTIDE SEQUENCE [LARGE SCALE GENOMIC DNA]</scope>
    <source>
        <strain evidence="2 3">MK142</strain>
    </source>
</reference>
<organism evidence="2 3">
    <name type="scientific">Mycobacterium pseudokansasii</name>
    <dbReference type="NCBI Taxonomy" id="2341080"/>
    <lineage>
        <taxon>Bacteria</taxon>
        <taxon>Bacillati</taxon>
        <taxon>Actinomycetota</taxon>
        <taxon>Actinomycetes</taxon>
        <taxon>Mycobacteriales</taxon>
        <taxon>Mycobacteriaceae</taxon>
        <taxon>Mycobacterium</taxon>
    </lineage>
</organism>
<feature type="compositionally biased region" description="Polar residues" evidence="1">
    <location>
        <begin position="136"/>
        <end position="152"/>
    </location>
</feature>
<gene>
    <name evidence="2" type="ORF">LAUMK142_04881</name>
</gene>
<keyword evidence="3" id="KW-1185">Reference proteome</keyword>
<dbReference type="EMBL" id="UPHU01000001">
    <property type="protein sequence ID" value="VBA54947.1"/>
    <property type="molecule type" value="Genomic_DNA"/>
</dbReference>
<dbReference type="Proteomes" id="UP000268285">
    <property type="component" value="Unassembled WGS sequence"/>
</dbReference>
<evidence type="ECO:0000256" key="1">
    <source>
        <dbReference type="SAM" id="MobiDB-lite"/>
    </source>
</evidence>
<feature type="region of interest" description="Disordered" evidence="1">
    <location>
        <begin position="75"/>
        <end position="152"/>
    </location>
</feature>
<evidence type="ECO:0000313" key="2">
    <source>
        <dbReference type="EMBL" id="VBA54947.1"/>
    </source>
</evidence>